<keyword evidence="6" id="KW-1185">Reference proteome</keyword>
<accession>A0A508TB95</accession>
<dbReference type="EMBL" id="CAADFC020000016">
    <property type="protein sequence ID" value="VIO72752.1"/>
    <property type="molecule type" value="Genomic_DNA"/>
</dbReference>
<dbReference type="InterPro" id="IPR051545">
    <property type="entry name" value="NAD(P)H_dehydrogenase_qn"/>
</dbReference>
<comment type="caution">
    <text evidence="5">The sequence shown here is derived from an EMBL/GenBank/DDBJ whole genome shotgun (WGS) entry which is preliminary data.</text>
</comment>
<keyword evidence="2 5" id="KW-0560">Oxidoreductase</keyword>
<dbReference type="RefSeq" id="WP_139861579.1">
    <property type="nucleotide sequence ID" value="NZ_CAADFC020000016.1"/>
</dbReference>
<gene>
    <name evidence="5" type="primary">kefF</name>
    <name evidence="5" type="ORF">CI1B_43990</name>
</gene>
<feature type="region of interest" description="Disordered" evidence="3">
    <location>
        <begin position="266"/>
        <end position="292"/>
    </location>
</feature>
<reference evidence="5" key="1">
    <citation type="submission" date="2019-02" db="EMBL/GenBank/DDBJ databases">
        <authorList>
            <person name="Pothier F.J."/>
        </authorList>
    </citation>
    <scope>NUCLEOTIDE SEQUENCE</scope>
    <source>
        <strain evidence="5">CI-1B</strain>
    </source>
</reference>
<dbReference type="InterPro" id="IPR029039">
    <property type="entry name" value="Flavoprotein-like_sf"/>
</dbReference>
<dbReference type="SUPFAM" id="SSF52218">
    <property type="entry name" value="Flavoproteins"/>
    <property type="match status" value="1"/>
</dbReference>
<dbReference type="Proteomes" id="UP000328092">
    <property type="component" value="Unassembled WGS sequence"/>
</dbReference>
<dbReference type="OrthoDB" id="9798454at2"/>
<sequence length="292" mass="31862">MKVLIVFAHPEPRSLNGALLDVAVRELRRLGHDVQVSDLYARGWKSEVDRADFPSLAQGEQLKPAAASKQAFEAATLTGDVRAEIEKLLWADVLILQFPLWWFSMPAILKGWVDRVFAYGFAYGVGEHSDKRWGDRYGDGTLKGKRAMLVVTAGGWEEHYSSRGINGPIDDLLFPINHGILHYPGYDVLPPFVVYRADRLDHSGFAPIAEALRKRMRALATAAPIPYRRQNGGDYLIPSMQLRAGLEGPGASGFALHLDRAGGAGRDGKLHSLGSSPRPAGGAGTVVNDLAK</sequence>
<evidence type="ECO:0000256" key="3">
    <source>
        <dbReference type="SAM" id="MobiDB-lite"/>
    </source>
</evidence>
<evidence type="ECO:0000256" key="1">
    <source>
        <dbReference type="ARBA" id="ARBA00006252"/>
    </source>
</evidence>
<name>A0A508TB95_9BRAD</name>
<dbReference type="PANTHER" id="PTHR10204:SF34">
    <property type="entry name" value="NAD(P)H DEHYDROGENASE [QUINONE] 1 ISOFORM 1"/>
    <property type="match status" value="1"/>
</dbReference>
<feature type="domain" description="Flavodoxin-like fold" evidence="4">
    <location>
        <begin position="1"/>
        <end position="211"/>
    </location>
</feature>
<evidence type="ECO:0000313" key="5">
    <source>
        <dbReference type="EMBL" id="VIO72752.1"/>
    </source>
</evidence>
<dbReference type="PANTHER" id="PTHR10204">
    <property type="entry name" value="NAD P H OXIDOREDUCTASE-RELATED"/>
    <property type="match status" value="1"/>
</dbReference>
<comment type="similarity">
    <text evidence="1">Belongs to the NAD(P)H dehydrogenase (quinone) family.</text>
</comment>
<dbReference type="Pfam" id="PF02525">
    <property type="entry name" value="Flavodoxin_2"/>
    <property type="match status" value="1"/>
</dbReference>
<evidence type="ECO:0000259" key="4">
    <source>
        <dbReference type="Pfam" id="PF02525"/>
    </source>
</evidence>
<evidence type="ECO:0000313" key="6">
    <source>
        <dbReference type="Proteomes" id="UP000328092"/>
    </source>
</evidence>
<proteinExistence type="inferred from homology"/>
<dbReference type="Gene3D" id="3.40.50.360">
    <property type="match status" value="1"/>
</dbReference>
<evidence type="ECO:0000256" key="2">
    <source>
        <dbReference type="ARBA" id="ARBA00023002"/>
    </source>
</evidence>
<dbReference type="GO" id="GO:0003955">
    <property type="term" value="F:NAD(P)H dehydrogenase (quinone) activity"/>
    <property type="evidence" value="ECO:0007669"/>
    <property type="project" value="UniProtKB-EC"/>
</dbReference>
<dbReference type="GO" id="GO:0005829">
    <property type="term" value="C:cytosol"/>
    <property type="evidence" value="ECO:0007669"/>
    <property type="project" value="TreeGrafter"/>
</dbReference>
<dbReference type="EC" id="1.6.5.2" evidence="5"/>
<dbReference type="AlphaFoldDB" id="A0A508TB95"/>
<dbReference type="InterPro" id="IPR003680">
    <property type="entry name" value="Flavodoxin_fold"/>
</dbReference>
<protein>
    <submittedName>
        <fullName evidence="5">Glutathione-regulated potassium-efflux system ancillary protein KefF</fullName>
        <ecNumber evidence="5">1.6.5.2</ecNumber>
    </submittedName>
</protein>
<organism evidence="5 6">
    <name type="scientific">Bradyrhizobium ivorense</name>
    <dbReference type="NCBI Taxonomy" id="2511166"/>
    <lineage>
        <taxon>Bacteria</taxon>
        <taxon>Pseudomonadati</taxon>
        <taxon>Pseudomonadota</taxon>
        <taxon>Alphaproteobacteria</taxon>
        <taxon>Hyphomicrobiales</taxon>
        <taxon>Nitrobacteraceae</taxon>
        <taxon>Bradyrhizobium</taxon>
    </lineage>
</organism>